<sequence>MNGLHEWPLVIFTVLAQSAVGAWLIFTVILCRQGDEPRAYWNKVLFVPLLLLGAGFIASALHLGTPLRALNSLNRVGSSMLSNEIATGALFFGLAGVYWLWGLFGKMSRGLGKIWLILTALVGLAFMYMMNQVYHIATVPTWNTPLISWQFYLTVVIGGSALACGLLANFGDYQPRYTAVLYVLGTFLAAIIVIYQGFGLSQIHSSAQQAVALVPDFAVNQVIRLCLLAAAGMVLLKSKQPLLLSIAVILALFAEMIGRELFYSLHMTVGMA</sequence>
<reference evidence="2 3" key="1">
    <citation type="submission" date="2016-10" db="EMBL/GenBank/DDBJ databases">
        <authorList>
            <person name="Varghese N."/>
            <person name="Submissions S."/>
        </authorList>
    </citation>
    <scope>NUCLEOTIDE SEQUENCE [LARGE SCALE GENOMIC DNA]</scope>
    <source>
        <strain evidence="2 3">DSM 22022</strain>
    </source>
</reference>
<dbReference type="InterPro" id="IPR007059">
    <property type="entry name" value="DmsC"/>
</dbReference>
<accession>A0A1G5DLX8</accession>
<feature type="transmembrane region" description="Helical" evidence="1">
    <location>
        <begin position="243"/>
        <end position="262"/>
    </location>
</feature>
<dbReference type="RefSeq" id="WP_090656056.1">
    <property type="nucleotide sequence ID" value="NZ_CP015031.1"/>
</dbReference>
<feature type="transmembrane region" description="Helical" evidence="1">
    <location>
        <begin position="218"/>
        <end position="236"/>
    </location>
</feature>
<keyword evidence="1" id="KW-0472">Membrane</keyword>
<dbReference type="Pfam" id="PF04976">
    <property type="entry name" value="DmsC"/>
    <property type="match status" value="1"/>
</dbReference>
<keyword evidence="3" id="KW-1185">Reference proteome</keyword>
<comment type="caution">
    <text evidence="2">The sequence shown here is derived from an EMBL/GenBank/DDBJ whole genome shotgun (WGS) entry which is preliminary data.</text>
</comment>
<feature type="transmembrane region" description="Helical" evidence="1">
    <location>
        <begin position="6"/>
        <end position="32"/>
    </location>
</feature>
<feature type="transmembrane region" description="Helical" evidence="1">
    <location>
        <begin position="85"/>
        <end position="104"/>
    </location>
</feature>
<evidence type="ECO:0000313" key="2">
    <source>
        <dbReference type="EMBL" id="SCY15723.1"/>
    </source>
</evidence>
<name>A0A1G5DLX8_9PAST</name>
<protein>
    <submittedName>
        <fullName evidence="2">Anaerobic dimethyl sulfoxide reductase subunit C (DMSO reductase anchor subunit)</fullName>
    </submittedName>
</protein>
<feature type="transmembrane region" description="Helical" evidence="1">
    <location>
        <begin position="44"/>
        <end position="65"/>
    </location>
</feature>
<feature type="transmembrane region" description="Helical" evidence="1">
    <location>
        <begin position="111"/>
        <end position="129"/>
    </location>
</feature>
<keyword evidence="1" id="KW-0812">Transmembrane</keyword>
<evidence type="ECO:0000313" key="3">
    <source>
        <dbReference type="Proteomes" id="UP000199588"/>
    </source>
</evidence>
<feature type="transmembrane region" description="Helical" evidence="1">
    <location>
        <begin position="149"/>
        <end position="168"/>
    </location>
</feature>
<organism evidence="2 3">
    <name type="scientific">Basfia succiniciproducens</name>
    <dbReference type="NCBI Taxonomy" id="653940"/>
    <lineage>
        <taxon>Bacteria</taxon>
        <taxon>Pseudomonadati</taxon>
        <taxon>Pseudomonadota</taxon>
        <taxon>Gammaproteobacteria</taxon>
        <taxon>Pasteurellales</taxon>
        <taxon>Pasteurellaceae</taxon>
        <taxon>Basfia</taxon>
    </lineage>
</organism>
<keyword evidence="1" id="KW-1133">Transmembrane helix</keyword>
<feature type="transmembrane region" description="Helical" evidence="1">
    <location>
        <begin position="180"/>
        <end position="198"/>
    </location>
</feature>
<gene>
    <name evidence="2" type="ORF">SAMN02910354_01672</name>
</gene>
<dbReference type="Proteomes" id="UP000199588">
    <property type="component" value="Unassembled WGS sequence"/>
</dbReference>
<dbReference type="PANTHER" id="PTHR38095:SF1">
    <property type="entry name" value="ANAEROBIC DIMETHYL SULFOXIDE REDUCTASE CHAIN YNFH"/>
    <property type="match status" value="1"/>
</dbReference>
<proteinExistence type="predicted"/>
<dbReference type="EMBL" id="FMUQ01000013">
    <property type="protein sequence ID" value="SCY15723.1"/>
    <property type="molecule type" value="Genomic_DNA"/>
</dbReference>
<evidence type="ECO:0000256" key="1">
    <source>
        <dbReference type="SAM" id="Phobius"/>
    </source>
</evidence>
<dbReference type="PANTHER" id="PTHR38095">
    <property type="entry name" value="ANAEROBIC DIMETHYL SULFOXIDE REDUCTASE CHAIN YNFH"/>
    <property type="match status" value="1"/>
</dbReference>